<dbReference type="PANTHER" id="PTHR13904:SF0">
    <property type="entry name" value="U4_U6 SMALL NUCLEAR RIBONUCLEOPROTEIN PRP31"/>
    <property type="match status" value="1"/>
</dbReference>
<evidence type="ECO:0000259" key="2">
    <source>
        <dbReference type="PROSITE" id="PS51358"/>
    </source>
</evidence>
<gene>
    <name evidence="3" type="ORF">KIPB_009105</name>
</gene>
<dbReference type="OrthoDB" id="4771285at2759"/>
<dbReference type="Gene3D" id="1.10.287.4070">
    <property type="match status" value="1"/>
</dbReference>
<keyword evidence="4" id="KW-1185">Reference proteome</keyword>
<sequence>MSLLEDLEASEDESLSEQEVTMKVESMGADTQMGGEPVKQTLKQSLKEAAKLEEEIVSNHHRLREAYAPRFPEIGVIPLSARDMATVVLASRNDPRAADLSPITDKRLAATLSMAFSTQPGRFLSNTELKTCMDLASGIATRSERIEVLVAQLTEDIQAQAPNLCALLSPAVAARCVAEAGGLKEVSRMPGCDLTNLGRKKRTIATGQALDYKHFGFLLDAPFVVEAPNE</sequence>
<dbReference type="GO" id="GO:0000244">
    <property type="term" value="P:spliceosomal tri-snRNP complex assembly"/>
    <property type="evidence" value="ECO:0007669"/>
    <property type="project" value="InterPro"/>
</dbReference>
<feature type="compositionally biased region" description="Acidic residues" evidence="1">
    <location>
        <begin position="1"/>
        <end position="16"/>
    </location>
</feature>
<evidence type="ECO:0000256" key="1">
    <source>
        <dbReference type="SAM" id="MobiDB-lite"/>
    </source>
</evidence>
<proteinExistence type="predicted"/>
<comment type="caution">
    <text evidence="3">The sequence shown here is derived from an EMBL/GenBank/DDBJ whole genome shotgun (WGS) entry which is preliminary data.</text>
</comment>
<dbReference type="InterPro" id="IPR002687">
    <property type="entry name" value="Nop_dom"/>
</dbReference>
<dbReference type="GO" id="GO:0005687">
    <property type="term" value="C:U4 snRNP"/>
    <property type="evidence" value="ECO:0007669"/>
    <property type="project" value="TreeGrafter"/>
</dbReference>
<evidence type="ECO:0000313" key="4">
    <source>
        <dbReference type="Proteomes" id="UP000265618"/>
    </source>
</evidence>
<dbReference type="Proteomes" id="UP000265618">
    <property type="component" value="Unassembled WGS sequence"/>
</dbReference>
<dbReference type="InterPro" id="IPR027105">
    <property type="entry name" value="Prp31"/>
</dbReference>
<dbReference type="PROSITE" id="PS51358">
    <property type="entry name" value="NOP"/>
    <property type="match status" value="1"/>
</dbReference>
<dbReference type="AlphaFoldDB" id="A0A9K3D337"/>
<feature type="domain" description="Nop" evidence="2">
    <location>
        <begin position="160"/>
        <end position="230"/>
    </location>
</feature>
<dbReference type="SUPFAM" id="SSF89124">
    <property type="entry name" value="Nop domain"/>
    <property type="match status" value="1"/>
</dbReference>
<dbReference type="Gene3D" id="1.10.246.90">
    <property type="entry name" value="Nop domain"/>
    <property type="match status" value="1"/>
</dbReference>
<reference evidence="3 4" key="1">
    <citation type="journal article" date="2018" name="PLoS ONE">
        <title>The draft genome of Kipferlia bialata reveals reductive genome evolution in fornicate parasites.</title>
        <authorList>
            <person name="Tanifuji G."/>
            <person name="Takabayashi S."/>
            <person name="Kume K."/>
            <person name="Takagi M."/>
            <person name="Nakayama T."/>
            <person name="Kamikawa R."/>
            <person name="Inagaki Y."/>
            <person name="Hashimoto T."/>
        </authorList>
    </citation>
    <scope>NUCLEOTIDE SEQUENCE [LARGE SCALE GENOMIC DNA]</scope>
    <source>
        <strain evidence="3">NY0173</strain>
    </source>
</reference>
<dbReference type="EMBL" id="BDIP01002991">
    <property type="protein sequence ID" value="GIQ87126.1"/>
    <property type="molecule type" value="Genomic_DNA"/>
</dbReference>
<dbReference type="InterPro" id="IPR042239">
    <property type="entry name" value="Nop_C"/>
</dbReference>
<dbReference type="PANTHER" id="PTHR13904">
    <property type="entry name" value="PRE-MRNA SPLICING FACTOR PRP31"/>
    <property type="match status" value="1"/>
</dbReference>
<feature type="region of interest" description="Disordered" evidence="1">
    <location>
        <begin position="1"/>
        <end position="20"/>
    </location>
</feature>
<keyword evidence="3" id="KW-0687">Ribonucleoprotein</keyword>
<dbReference type="InterPro" id="IPR036070">
    <property type="entry name" value="Nop_dom_sf"/>
</dbReference>
<feature type="non-terminal residue" evidence="3">
    <location>
        <position position="1"/>
    </location>
</feature>
<organism evidence="3 4">
    <name type="scientific">Kipferlia bialata</name>
    <dbReference type="NCBI Taxonomy" id="797122"/>
    <lineage>
        <taxon>Eukaryota</taxon>
        <taxon>Metamonada</taxon>
        <taxon>Carpediemonas-like organisms</taxon>
        <taxon>Kipferlia</taxon>
    </lineage>
</organism>
<protein>
    <submittedName>
        <fullName evidence="3">U4/U6 small nuclear ribonucleoprotein Prp31</fullName>
    </submittedName>
</protein>
<dbReference type="Pfam" id="PF01798">
    <property type="entry name" value="Nop"/>
    <property type="match status" value="1"/>
</dbReference>
<evidence type="ECO:0000313" key="3">
    <source>
        <dbReference type="EMBL" id="GIQ87126.1"/>
    </source>
</evidence>
<name>A0A9K3D337_9EUKA</name>
<dbReference type="GO" id="GO:0046540">
    <property type="term" value="C:U4/U6 x U5 tri-snRNP complex"/>
    <property type="evidence" value="ECO:0007669"/>
    <property type="project" value="InterPro"/>
</dbReference>
<dbReference type="GO" id="GO:0071011">
    <property type="term" value="C:precatalytic spliceosome"/>
    <property type="evidence" value="ECO:0007669"/>
    <property type="project" value="TreeGrafter"/>
</dbReference>
<accession>A0A9K3D337</accession>